<protein>
    <submittedName>
        <fullName evidence="4">AmmeMemoRadiSam system protein B</fullName>
    </submittedName>
</protein>
<comment type="similarity">
    <text evidence="1">Belongs to the CapA family.</text>
</comment>
<dbReference type="PANTHER" id="PTHR33393:SF13">
    <property type="entry name" value="PGA BIOSYNTHESIS PROTEIN CAPA"/>
    <property type="match status" value="1"/>
</dbReference>
<name>A0A1G2LP36_9BACT</name>
<keyword evidence="2" id="KW-0812">Transmembrane</keyword>
<dbReference type="Gene3D" id="3.40.830.10">
    <property type="entry name" value="LigB-like"/>
    <property type="match status" value="1"/>
</dbReference>
<dbReference type="SMART" id="SM00854">
    <property type="entry name" value="PGA_cap"/>
    <property type="match status" value="1"/>
</dbReference>
<dbReference type="NCBIfam" id="TIGR04336">
    <property type="entry name" value="AmmeMemoSam_B"/>
    <property type="match status" value="1"/>
</dbReference>
<reference evidence="4 5" key="1">
    <citation type="journal article" date="2016" name="Nat. Commun.">
        <title>Thousands of microbial genomes shed light on interconnected biogeochemical processes in an aquifer system.</title>
        <authorList>
            <person name="Anantharaman K."/>
            <person name="Brown C.T."/>
            <person name="Hug L.A."/>
            <person name="Sharon I."/>
            <person name="Castelle C.J."/>
            <person name="Probst A.J."/>
            <person name="Thomas B.C."/>
            <person name="Singh A."/>
            <person name="Wilkins M.J."/>
            <person name="Karaoz U."/>
            <person name="Brodie E.L."/>
            <person name="Williams K.H."/>
            <person name="Hubbard S.S."/>
            <person name="Banfield J.F."/>
        </authorList>
    </citation>
    <scope>NUCLEOTIDE SEQUENCE [LARGE SCALE GENOMIC DNA]</scope>
</reference>
<comment type="caution">
    <text evidence="4">The sequence shown here is derived from an EMBL/GenBank/DDBJ whole genome shotgun (WGS) entry which is preliminary data.</text>
</comment>
<dbReference type="EMBL" id="MHQZ01000036">
    <property type="protein sequence ID" value="OHA13388.1"/>
    <property type="molecule type" value="Genomic_DNA"/>
</dbReference>
<feature type="transmembrane region" description="Helical" evidence="2">
    <location>
        <begin position="6"/>
        <end position="25"/>
    </location>
</feature>
<dbReference type="SUPFAM" id="SSF56300">
    <property type="entry name" value="Metallo-dependent phosphatases"/>
    <property type="match status" value="1"/>
</dbReference>
<dbReference type="InterPro" id="IPR029052">
    <property type="entry name" value="Metallo-depent_PP-like"/>
</dbReference>
<dbReference type="InterPro" id="IPR002737">
    <property type="entry name" value="MEMO1_fam"/>
</dbReference>
<accession>A0A1G2LP36</accession>
<evidence type="ECO:0000256" key="2">
    <source>
        <dbReference type="SAM" id="Phobius"/>
    </source>
</evidence>
<dbReference type="PANTHER" id="PTHR33393">
    <property type="entry name" value="POLYGLUTAMINE SYNTHESIS ACCESSORY PROTEIN RV0574C-RELATED"/>
    <property type="match status" value="1"/>
</dbReference>
<dbReference type="InterPro" id="IPR052169">
    <property type="entry name" value="CW_Biosynth-Accessory"/>
</dbReference>
<dbReference type="InterPro" id="IPR019079">
    <property type="entry name" value="Capsule_synth_CapA"/>
</dbReference>
<feature type="domain" description="Capsule synthesis protein CapA" evidence="3">
    <location>
        <begin position="311"/>
        <end position="534"/>
    </location>
</feature>
<evidence type="ECO:0000313" key="4">
    <source>
        <dbReference type="EMBL" id="OHA13388.1"/>
    </source>
</evidence>
<dbReference type="Proteomes" id="UP000178302">
    <property type="component" value="Unassembled WGS sequence"/>
</dbReference>
<gene>
    <name evidence="4" type="ORF">A2909_01820</name>
</gene>
<dbReference type="AlphaFoldDB" id="A0A1G2LP36"/>
<keyword evidence="2" id="KW-0472">Membrane</keyword>
<dbReference type="Pfam" id="PF09587">
    <property type="entry name" value="PGA_cap"/>
    <property type="match status" value="1"/>
</dbReference>
<sequence>MRVKNITIIFSFLILLGLMGGYFLGSFENDAGKSKLNEEKRSDVSGFHYSSFSQKDFFDSAFEKTIRPQISKNQHIRGIIIPHHLLASNLIANALYSISSEKPITVVIISPNHFFTGQGQIISSLYDWETPYGILESDKNIIKRLQANRLLDIDELPFEKEHGISNLTAFIKKVLPNAKIIPLIIKDTLSFRESDFFLDNINKILPENTLFIASLDFSHYLPSQIADFHDTKSLAVLASFDYEGINFLDIDSKPSLRIFLKYLASKGANAFNLLDHSNSAYILKDENISETTSYITGFFSLGNQSKNEQTTLLAFGDLMLDRYIRKITDKNGKDYPFQNIKRFLIGNDLTLANLEGSFTDFQPKPLDPDNTTFTFNPNLIPVLKKIGFNIFNLANNHSLDFGKDGLIKSQKYLEDNNIDYFGDPSNKDRISVIKNIRGIKIGFVGYNEFNNSDFHKIIEEIKKIKQEASFVVVYTHWGTEYQTNFSETQQEKAHQFIDAGADVILGSHPHVIQPVEVYKNRIIFYSLGNFLFDQTFSQKVRQGLGVGIVFDKIKLDYYLFPTETKGFQVNLLGKEKGDIILNELADQSLAPEDIKKQIIKGKITINF</sequence>
<dbReference type="Gene3D" id="3.60.21.10">
    <property type="match status" value="1"/>
</dbReference>
<evidence type="ECO:0000259" key="3">
    <source>
        <dbReference type="SMART" id="SM00854"/>
    </source>
</evidence>
<organism evidence="4 5">
    <name type="scientific">Candidatus Tagabacteria bacterium RIFCSPLOWO2_01_FULL_39_11</name>
    <dbReference type="NCBI Taxonomy" id="1802295"/>
    <lineage>
        <taxon>Bacteria</taxon>
        <taxon>Candidatus Tagaibacteriota</taxon>
    </lineage>
</organism>
<keyword evidence="2" id="KW-1133">Transmembrane helix</keyword>
<proteinExistence type="inferred from homology"/>
<dbReference type="CDD" id="cd07361">
    <property type="entry name" value="MEMO_like"/>
    <property type="match status" value="1"/>
</dbReference>
<dbReference type="Pfam" id="PF01875">
    <property type="entry name" value="Memo"/>
    <property type="match status" value="1"/>
</dbReference>
<evidence type="ECO:0000313" key="5">
    <source>
        <dbReference type="Proteomes" id="UP000178302"/>
    </source>
</evidence>
<evidence type="ECO:0000256" key="1">
    <source>
        <dbReference type="ARBA" id="ARBA00005662"/>
    </source>
</evidence>
<dbReference type="CDD" id="cd07381">
    <property type="entry name" value="MPP_CapA"/>
    <property type="match status" value="1"/>
</dbReference>